<keyword evidence="2 4" id="KW-0863">Zinc-finger</keyword>
<protein>
    <submittedName>
        <fullName evidence="7">Uncharacterized protein LOC108675180 isoform X2</fullName>
    </submittedName>
</protein>
<dbReference type="GO" id="GO:0008270">
    <property type="term" value="F:zinc ion binding"/>
    <property type="evidence" value="ECO:0007669"/>
    <property type="project" value="UniProtKB-KW"/>
</dbReference>
<feature type="domain" description="RING-type" evidence="5">
    <location>
        <begin position="4"/>
        <end position="47"/>
    </location>
</feature>
<dbReference type="Gene3D" id="3.30.40.10">
    <property type="entry name" value="Zinc/RING finger domain, C3HC4 (zinc finger)"/>
    <property type="match status" value="1"/>
</dbReference>
<evidence type="ECO:0000313" key="7">
    <source>
        <dbReference type="RefSeq" id="XP_047735793.1"/>
    </source>
</evidence>
<dbReference type="GO" id="GO:0016567">
    <property type="term" value="P:protein ubiquitination"/>
    <property type="evidence" value="ECO:0007669"/>
    <property type="project" value="TreeGrafter"/>
</dbReference>
<dbReference type="PANTHER" id="PTHR22791:SF6">
    <property type="entry name" value="RING-TYPE DOMAIN-CONTAINING PROTEIN"/>
    <property type="match status" value="1"/>
</dbReference>
<dbReference type="InterPro" id="IPR051435">
    <property type="entry name" value="RING_finger_E3_ubiq-ligases"/>
</dbReference>
<dbReference type="SUPFAM" id="SSF57850">
    <property type="entry name" value="RING/U-box"/>
    <property type="match status" value="1"/>
</dbReference>
<dbReference type="InterPro" id="IPR001841">
    <property type="entry name" value="Znf_RING"/>
</dbReference>
<dbReference type="GO" id="GO:0061630">
    <property type="term" value="F:ubiquitin protein ligase activity"/>
    <property type="evidence" value="ECO:0007669"/>
    <property type="project" value="TreeGrafter"/>
</dbReference>
<dbReference type="RefSeq" id="XP_047735793.1">
    <property type="nucleotide sequence ID" value="XM_047879837.1"/>
</dbReference>
<evidence type="ECO:0000313" key="6">
    <source>
        <dbReference type="Proteomes" id="UP000694843"/>
    </source>
</evidence>
<dbReference type="AlphaFoldDB" id="A0A979FFU8"/>
<evidence type="ECO:0000256" key="3">
    <source>
        <dbReference type="ARBA" id="ARBA00022833"/>
    </source>
</evidence>
<evidence type="ECO:0000256" key="4">
    <source>
        <dbReference type="PROSITE-ProRule" id="PRU00175"/>
    </source>
</evidence>
<dbReference type="PROSITE" id="PS00518">
    <property type="entry name" value="ZF_RING_1"/>
    <property type="match status" value="1"/>
</dbReference>
<sequence>MDACTVCLEKYNGTDKKPLSLRCGHVFCRSCLYSLAELHNRRCPQCRRPWTEDVSELRVIYMLIDGEQEPFCQGCEDEMKAWFITGEQQAQEAMIQLESHQSRKNFLLFSSNRFNARALSAYDVQERPAFVVSTAANPIRSLSLLLIKLAEAGYRIRLYLNDSFLSRELPELDCARLAPFLQKGYGLHVSGFLGHASAATLQKMPRAYFSLRLETAADIEALYLETKFTEAAVNRNLKPEDIKHRPRACSAIQCVELQDSEVPWLVAVAKKLLVPDRNGLDEVREAAFVSPHEGWREEAAAK</sequence>
<proteinExistence type="predicted"/>
<reference evidence="7" key="1">
    <citation type="submission" date="2025-08" db="UniProtKB">
        <authorList>
            <consortium name="RefSeq"/>
        </authorList>
    </citation>
    <scope>IDENTIFICATION</scope>
    <source>
        <tissue evidence="7">Whole organism</tissue>
    </source>
</reference>
<evidence type="ECO:0000259" key="5">
    <source>
        <dbReference type="PROSITE" id="PS50089"/>
    </source>
</evidence>
<accession>A0A979FFU8</accession>
<keyword evidence="1" id="KW-0479">Metal-binding</keyword>
<evidence type="ECO:0000256" key="2">
    <source>
        <dbReference type="ARBA" id="ARBA00022771"/>
    </source>
</evidence>
<dbReference type="GeneID" id="108675180"/>
<dbReference type="Pfam" id="PF13445">
    <property type="entry name" value="zf-RING_UBOX"/>
    <property type="match status" value="1"/>
</dbReference>
<dbReference type="InterPro" id="IPR013083">
    <property type="entry name" value="Znf_RING/FYVE/PHD"/>
</dbReference>
<dbReference type="PROSITE" id="PS50089">
    <property type="entry name" value="ZF_RING_2"/>
    <property type="match status" value="1"/>
</dbReference>
<keyword evidence="3" id="KW-0862">Zinc</keyword>
<evidence type="ECO:0000256" key="1">
    <source>
        <dbReference type="ARBA" id="ARBA00022723"/>
    </source>
</evidence>
<dbReference type="PANTHER" id="PTHR22791">
    <property type="entry name" value="RING-TYPE DOMAIN-CONTAINING PROTEIN"/>
    <property type="match status" value="1"/>
</dbReference>
<organism evidence="6 7">
    <name type="scientific">Hyalella azteca</name>
    <name type="common">Amphipod</name>
    <dbReference type="NCBI Taxonomy" id="294128"/>
    <lineage>
        <taxon>Eukaryota</taxon>
        <taxon>Metazoa</taxon>
        <taxon>Ecdysozoa</taxon>
        <taxon>Arthropoda</taxon>
        <taxon>Crustacea</taxon>
        <taxon>Multicrustacea</taxon>
        <taxon>Malacostraca</taxon>
        <taxon>Eumalacostraca</taxon>
        <taxon>Peracarida</taxon>
        <taxon>Amphipoda</taxon>
        <taxon>Senticaudata</taxon>
        <taxon>Talitrida</taxon>
        <taxon>Talitroidea</taxon>
        <taxon>Hyalellidae</taxon>
        <taxon>Hyalella</taxon>
    </lineage>
</organism>
<name>A0A979FFU8_HYAAZ</name>
<gene>
    <name evidence="7" type="primary">LOC108675180</name>
</gene>
<dbReference type="SMART" id="SM00184">
    <property type="entry name" value="RING"/>
    <property type="match status" value="1"/>
</dbReference>
<dbReference type="Proteomes" id="UP000694843">
    <property type="component" value="Unplaced"/>
</dbReference>
<keyword evidence="6" id="KW-1185">Reference proteome</keyword>
<dbReference type="InterPro" id="IPR017907">
    <property type="entry name" value="Znf_RING_CS"/>
</dbReference>
<dbReference type="InterPro" id="IPR027370">
    <property type="entry name" value="Znf-RING_euk"/>
</dbReference>